<evidence type="ECO:0000256" key="1">
    <source>
        <dbReference type="SAM" id="Phobius"/>
    </source>
</evidence>
<feature type="transmembrane region" description="Helical" evidence="1">
    <location>
        <begin position="20"/>
        <end position="48"/>
    </location>
</feature>
<name>A0A0F9ENY8_9ZZZZ</name>
<sequence length="84" mass="10127">MCLFFGLNVLLVKSIKMEIFVFIFLLYYGVQLLFLIFELLVDSIIVMLKRHMSRKNKLIIRHWEWLRAMGYEESALIILKKMDV</sequence>
<dbReference type="AlphaFoldDB" id="A0A0F9ENY8"/>
<organism evidence="2">
    <name type="scientific">marine sediment metagenome</name>
    <dbReference type="NCBI Taxonomy" id="412755"/>
    <lineage>
        <taxon>unclassified sequences</taxon>
        <taxon>metagenomes</taxon>
        <taxon>ecological metagenomes</taxon>
    </lineage>
</organism>
<keyword evidence="1" id="KW-0812">Transmembrane</keyword>
<gene>
    <name evidence="2" type="ORF">LCGC14_2129620</name>
</gene>
<evidence type="ECO:0000313" key="2">
    <source>
        <dbReference type="EMBL" id="KKL67971.1"/>
    </source>
</evidence>
<protein>
    <submittedName>
        <fullName evidence="2">Uncharacterized protein</fullName>
    </submittedName>
</protein>
<proteinExistence type="predicted"/>
<dbReference type="EMBL" id="LAZR01026679">
    <property type="protein sequence ID" value="KKL67971.1"/>
    <property type="molecule type" value="Genomic_DNA"/>
</dbReference>
<keyword evidence="1" id="KW-1133">Transmembrane helix</keyword>
<accession>A0A0F9ENY8</accession>
<comment type="caution">
    <text evidence="2">The sequence shown here is derived from an EMBL/GenBank/DDBJ whole genome shotgun (WGS) entry which is preliminary data.</text>
</comment>
<reference evidence="2" key="1">
    <citation type="journal article" date="2015" name="Nature">
        <title>Complex archaea that bridge the gap between prokaryotes and eukaryotes.</title>
        <authorList>
            <person name="Spang A."/>
            <person name="Saw J.H."/>
            <person name="Jorgensen S.L."/>
            <person name="Zaremba-Niedzwiedzka K."/>
            <person name="Martijn J."/>
            <person name="Lind A.E."/>
            <person name="van Eijk R."/>
            <person name="Schleper C."/>
            <person name="Guy L."/>
            <person name="Ettema T.J."/>
        </authorList>
    </citation>
    <scope>NUCLEOTIDE SEQUENCE</scope>
</reference>
<keyword evidence="1" id="KW-0472">Membrane</keyword>